<feature type="binding site" evidence="5">
    <location>
        <position position="75"/>
    </location>
    <ligand>
        <name>a divalent metal cation</name>
        <dbReference type="ChEBI" id="CHEBI:60240"/>
        <label>1</label>
    </ligand>
</feature>
<dbReference type="InterPro" id="IPR036069">
    <property type="entry name" value="DUF34/NIF3_sf"/>
</dbReference>
<evidence type="ECO:0000256" key="5">
    <source>
        <dbReference type="PIRSR" id="PIRSR602678-1"/>
    </source>
</evidence>
<dbReference type="NCBIfam" id="TIGR00486">
    <property type="entry name" value="YbgI_SA1388"/>
    <property type="match status" value="1"/>
</dbReference>
<dbReference type="Pfam" id="PF01784">
    <property type="entry name" value="DUF34_NIF3"/>
    <property type="match status" value="1"/>
</dbReference>
<dbReference type="AlphaFoldDB" id="A0AAU7DT65"/>
<feature type="binding site" evidence="5">
    <location>
        <position position="113"/>
    </location>
    <ligand>
        <name>a divalent metal cation</name>
        <dbReference type="ChEBI" id="CHEBI:60240"/>
        <label>1</label>
    </ligand>
</feature>
<evidence type="ECO:0000256" key="4">
    <source>
        <dbReference type="ARBA" id="ARBA00022723"/>
    </source>
</evidence>
<comment type="subunit">
    <text evidence="2">Homohexamer.</text>
</comment>
<dbReference type="FunFam" id="3.40.1390.30:FF:000001">
    <property type="entry name" value="GTP cyclohydrolase 1 type 2"/>
    <property type="match status" value="1"/>
</dbReference>
<gene>
    <name evidence="6" type="ORF">V5R04_08115</name>
</gene>
<name>A0AAU7DT65_9MICO</name>
<keyword evidence="4 5" id="KW-0479">Metal-binding</keyword>
<dbReference type="PANTHER" id="PTHR13799:SF14">
    <property type="entry name" value="GTP CYCLOHYDROLASE 1 TYPE 2 HOMOLOG"/>
    <property type="match status" value="1"/>
</dbReference>
<feature type="binding site" evidence="5">
    <location>
        <position position="254"/>
    </location>
    <ligand>
        <name>a divalent metal cation</name>
        <dbReference type="ChEBI" id="CHEBI:60240"/>
        <label>1</label>
    </ligand>
</feature>
<dbReference type="PANTHER" id="PTHR13799">
    <property type="entry name" value="NGG1 INTERACTING FACTOR 3"/>
    <property type="match status" value="1"/>
</dbReference>
<evidence type="ECO:0000256" key="3">
    <source>
        <dbReference type="ARBA" id="ARBA00022112"/>
    </source>
</evidence>
<evidence type="ECO:0000256" key="2">
    <source>
        <dbReference type="ARBA" id="ARBA00011643"/>
    </source>
</evidence>
<organism evidence="6">
    <name type="scientific">Jonesiaceae bacterium BS-20</name>
    <dbReference type="NCBI Taxonomy" id="3120821"/>
    <lineage>
        <taxon>Bacteria</taxon>
        <taxon>Bacillati</taxon>
        <taxon>Actinomycetota</taxon>
        <taxon>Actinomycetes</taxon>
        <taxon>Micrococcales</taxon>
        <taxon>Jonesiaceae</taxon>
    </lineage>
</organism>
<dbReference type="InterPro" id="IPR002678">
    <property type="entry name" value="DUF34/NIF3"/>
</dbReference>
<sequence length="296" mass="31166">MTFVASTGQTPNLDVVLGALDKLYPPRLAEGWDKIGLSIGRRQDPVRKILFAVDPVACVVDEAIAWGADLIVTHHPFFFTAVNSVSGDTDRGEIVHRLIQAECALFSAHTNADSAARGVNGALADLLGLVDTEPLVPAKDPADAAAGLGLGRVGKLVEPVTLGDFATVVADRLPKVAQGVRVAGDLGAMVQTVAVLGGSGESLAKAAAQAQADVYVTSDMKHHGALDLVAEFEHAAALAGNRRGGRPYLVDTAHYASESPWLKYGAEDLAKELENDGYVVEVKVCEINTDPWTIRL</sequence>
<accession>A0AAU7DT65</accession>
<dbReference type="GO" id="GO:0046872">
    <property type="term" value="F:metal ion binding"/>
    <property type="evidence" value="ECO:0007669"/>
    <property type="project" value="UniProtKB-KW"/>
</dbReference>
<feature type="binding site" evidence="5">
    <location>
        <position position="258"/>
    </location>
    <ligand>
        <name>a divalent metal cation</name>
        <dbReference type="ChEBI" id="CHEBI:60240"/>
        <label>1</label>
    </ligand>
</feature>
<feature type="binding site" evidence="5">
    <location>
        <position position="74"/>
    </location>
    <ligand>
        <name>a divalent metal cation</name>
        <dbReference type="ChEBI" id="CHEBI:60240"/>
        <label>1</label>
    </ligand>
</feature>
<proteinExistence type="inferred from homology"/>
<dbReference type="SUPFAM" id="SSF102705">
    <property type="entry name" value="NIF3 (NGG1p interacting factor 3)-like"/>
    <property type="match status" value="1"/>
</dbReference>
<evidence type="ECO:0000313" key="6">
    <source>
        <dbReference type="EMBL" id="XBH20222.1"/>
    </source>
</evidence>
<protein>
    <recommendedName>
        <fullName evidence="3">GTP cyclohydrolase 1 type 2 homolog</fullName>
    </recommendedName>
</protein>
<dbReference type="Gene3D" id="3.40.1390.30">
    <property type="entry name" value="NIF3 (NGG1p interacting factor 3)-like"/>
    <property type="match status" value="2"/>
</dbReference>
<dbReference type="GO" id="GO:0005737">
    <property type="term" value="C:cytoplasm"/>
    <property type="evidence" value="ECO:0007669"/>
    <property type="project" value="TreeGrafter"/>
</dbReference>
<dbReference type="EMBL" id="CP146203">
    <property type="protein sequence ID" value="XBH20222.1"/>
    <property type="molecule type" value="Genomic_DNA"/>
</dbReference>
<evidence type="ECO:0000256" key="1">
    <source>
        <dbReference type="ARBA" id="ARBA00006964"/>
    </source>
</evidence>
<reference evidence="6" key="1">
    <citation type="submission" date="2024-02" db="EMBL/GenBank/DDBJ databases">
        <title>Tomenella chthoni gen. nov. sp. nov., a member of the family Jonesiaceae isolated from bat guano.</title>
        <authorList>
            <person name="Miller S.L."/>
            <person name="King J."/>
            <person name="Sankaranarayanan K."/>
            <person name="Lawson P.A."/>
        </authorList>
    </citation>
    <scope>NUCLEOTIDE SEQUENCE</scope>
    <source>
        <strain evidence="6">BS-20</strain>
    </source>
</reference>
<comment type="similarity">
    <text evidence="1">Belongs to the GTP cyclohydrolase I type 2/NIF3 family.</text>
</comment>